<evidence type="ECO:0000313" key="3">
    <source>
        <dbReference type="Proteomes" id="UP000319557"/>
    </source>
</evidence>
<feature type="transmembrane region" description="Helical" evidence="1">
    <location>
        <begin position="20"/>
        <end position="41"/>
    </location>
</feature>
<evidence type="ECO:0000256" key="1">
    <source>
        <dbReference type="SAM" id="Phobius"/>
    </source>
</evidence>
<sequence length="414" mass="45006">MNMHKLMLKDGRNGATIIEVIFAIGVLLFGLLGIASMIPVAGRMARSSMNLDRGTTLASRVATQFSAFGFNSEGRWQALNDNNATGTFNPVSAGSRGVCLDPLLLAHPEVIVPPSATTLFPRTGWYESSSTSNHNYYVRKTFPYYSANYNPLVNPMLAQGSADWPTMPRLPRATLSVPRIGSFSPRMTSSESQQLIQDGDDLLTVETEDDTLPVAQMVRSTVADVANGYSMNPAQRATGGRYTWFATVRPTSVNTAVASVVVMYNRKRSFELPFSDATIDSEDPVKANNAAERVTWVDTAADFRGGGGGSIRIVGSQAVSSQLFEGDWIVLMRFVGTTVVHAWYRVLYADQEVELDNAYPDPHTGDSRQVWLRNITVDGPDWSFANTSGVAGETLAVIVSDVVAVKDFPISLVP</sequence>
<name>A0A517LY83_9BACT</name>
<proteinExistence type="predicted"/>
<gene>
    <name evidence="2" type="ORF">EC9_17520</name>
</gene>
<accession>A0A517LY83</accession>
<dbReference type="AlphaFoldDB" id="A0A517LY83"/>
<keyword evidence="1" id="KW-0472">Membrane</keyword>
<dbReference type="KEGG" id="ruv:EC9_17520"/>
<organism evidence="2 3">
    <name type="scientific">Rosistilla ulvae</name>
    <dbReference type="NCBI Taxonomy" id="1930277"/>
    <lineage>
        <taxon>Bacteria</taxon>
        <taxon>Pseudomonadati</taxon>
        <taxon>Planctomycetota</taxon>
        <taxon>Planctomycetia</taxon>
        <taxon>Pirellulales</taxon>
        <taxon>Pirellulaceae</taxon>
        <taxon>Rosistilla</taxon>
    </lineage>
</organism>
<reference evidence="2 3" key="1">
    <citation type="submission" date="2019-02" db="EMBL/GenBank/DDBJ databases">
        <title>Deep-cultivation of Planctomycetes and their phenomic and genomic characterization uncovers novel biology.</title>
        <authorList>
            <person name="Wiegand S."/>
            <person name="Jogler M."/>
            <person name="Boedeker C."/>
            <person name="Pinto D."/>
            <person name="Vollmers J."/>
            <person name="Rivas-Marin E."/>
            <person name="Kohn T."/>
            <person name="Peeters S.H."/>
            <person name="Heuer A."/>
            <person name="Rast P."/>
            <person name="Oberbeckmann S."/>
            <person name="Bunk B."/>
            <person name="Jeske O."/>
            <person name="Meyerdierks A."/>
            <person name="Storesund J.E."/>
            <person name="Kallscheuer N."/>
            <person name="Luecker S."/>
            <person name="Lage O.M."/>
            <person name="Pohl T."/>
            <person name="Merkel B.J."/>
            <person name="Hornburger P."/>
            <person name="Mueller R.-W."/>
            <person name="Bruemmer F."/>
            <person name="Labrenz M."/>
            <person name="Spormann A.M."/>
            <person name="Op den Camp H."/>
            <person name="Overmann J."/>
            <person name="Amann R."/>
            <person name="Jetten M.S.M."/>
            <person name="Mascher T."/>
            <person name="Medema M.H."/>
            <person name="Devos D.P."/>
            <person name="Kaster A.-K."/>
            <person name="Ovreas L."/>
            <person name="Rohde M."/>
            <person name="Galperin M.Y."/>
            <person name="Jogler C."/>
        </authorList>
    </citation>
    <scope>NUCLEOTIDE SEQUENCE [LARGE SCALE GENOMIC DNA]</scope>
    <source>
        <strain evidence="2 3">EC9</strain>
    </source>
</reference>
<keyword evidence="1" id="KW-1133">Transmembrane helix</keyword>
<dbReference type="RefSeq" id="WP_145344015.1">
    <property type="nucleotide sequence ID" value="NZ_CP036261.1"/>
</dbReference>
<keyword evidence="1" id="KW-0812">Transmembrane</keyword>
<dbReference type="OrthoDB" id="265202at2"/>
<keyword evidence="3" id="KW-1185">Reference proteome</keyword>
<protein>
    <submittedName>
        <fullName evidence="2">Uncharacterized protein</fullName>
    </submittedName>
</protein>
<dbReference type="EMBL" id="CP036261">
    <property type="protein sequence ID" value="QDS87573.1"/>
    <property type="molecule type" value="Genomic_DNA"/>
</dbReference>
<dbReference type="Proteomes" id="UP000319557">
    <property type="component" value="Chromosome"/>
</dbReference>
<evidence type="ECO:0000313" key="2">
    <source>
        <dbReference type="EMBL" id="QDS87573.1"/>
    </source>
</evidence>